<comment type="caution">
    <text evidence="3">The sequence shown here is derived from an EMBL/GenBank/DDBJ whole genome shotgun (WGS) entry which is preliminary data.</text>
</comment>
<feature type="region of interest" description="Disordered" evidence="1">
    <location>
        <begin position="1"/>
        <end position="66"/>
    </location>
</feature>
<accession>A0AA39RL44</accession>
<reference evidence="3" key="1">
    <citation type="journal article" date="2022" name="Plant J.">
        <title>Strategies of tolerance reflected in two North American maple genomes.</title>
        <authorList>
            <person name="McEvoy S.L."/>
            <person name="Sezen U.U."/>
            <person name="Trouern-Trend A."/>
            <person name="McMahon S.M."/>
            <person name="Schaberg P.G."/>
            <person name="Yang J."/>
            <person name="Wegrzyn J.L."/>
            <person name="Swenson N.G."/>
        </authorList>
    </citation>
    <scope>NUCLEOTIDE SEQUENCE</scope>
    <source>
        <strain evidence="3">NS2018</strain>
    </source>
</reference>
<dbReference type="EMBL" id="JAUESC010000387">
    <property type="protein sequence ID" value="KAK0574350.1"/>
    <property type="molecule type" value="Genomic_DNA"/>
</dbReference>
<reference evidence="3" key="2">
    <citation type="submission" date="2023-06" db="EMBL/GenBank/DDBJ databases">
        <authorList>
            <person name="Swenson N.G."/>
            <person name="Wegrzyn J.L."/>
            <person name="Mcevoy S.L."/>
        </authorList>
    </citation>
    <scope>NUCLEOTIDE SEQUENCE</scope>
    <source>
        <strain evidence="3">NS2018</strain>
        <tissue evidence="3">Leaf</tissue>
    </source>
</reference>
<gene>
    <name evidence="3" type="ORF">LWI29_022260</name>
</gene>
<evidence type="ECO:0000313" key="3">
    <source>
        <dbReference type="EMBL" id="KAK0574350.1"/>
    </source>
</evidence>
<name>A0AA39RL44_ACESA</name>
<feature type="compositionally biased region" description="Polar residues" evidence="1">
    <location>
        <begin position="51"/>
        <end position="66"/>
    </location>
</feature>
<dbReference type="Proteomes" id="UP001168877">
    <property type="component" value="Unassembled WGS sequence"/>
</dbReference>
<keyword evidence="4" id="KW-1185">Reference proteome</keyword>
<sequence length="547" mass="60396">MFESSSKSDPSDRVSEGSSYGYSKSDDDTDIGERQQQGSLVEGILNERNDNSSPANEGIQTSGMMSKDTSFMLQGFVDTMREEDSSLLRNGNLTGNDRQSETVEGHYELLGCFNNTATYLQNNCVGTESVEEDQLSQDKRDDNVGMEDEDIAGELERNLKQVSDTHMINLEPLPSGPSNEKDLSKGVLLIASAKDGDSKIYVLAFGFAPSECKGSWTWFLSELKKGIGTPQDLVIVSDRDRGIISAMKKVFPDAQHAFCVFHIAKKFRRSFKNRSIVREFFYKTCYRHCRDECDIDLQQMAACNQRYYNDVMKIGVDKFTFSKKGRLEASNFLANQNSLEKEIVGRRENQNNKGVDSCKEGGNIGGAKADHLGKLKSASGEAKRVHFKGKGIVLNKQRRNSTVPITNNVNLLLENGRVSGDESEWASDESRSSSFEVNEVGDVQKFPKYVGESSKAHMGQERGGNIVVDLSGRSGQFLGLTEGGNIVIELGGAKNQSKGPAEKVSKSNVGFGPNSQQVATQQQCINTAAVYQQSAQPWLIRDKPIFF</sequence>
<dbReference type="Pfam" id="PF10551">
    <property type="entry name" value="MULE"/>
    <property type="match status" value="1"/>
</dbReference>
<organism evidence="3 4">
    <name type="scientific">Acer saccharum</name>
    <name type="common">Sugar maple</name>
    <dbReference type="NCBI Taxonomy" id="4024"/>
    <lineage>
        <taxon>Eukaryota</taxon>
        <taxon>Viridiplantae</taxon>
        <taxon>Streptophyta</taxon>
        <taxon>Embryophyta</taxon>
        <taxon>Tracheophyta</taxon>
        <taxon>Spermatophyta</taxon>
        <taxon>Magnoliopsida</taxon>
        <taxon>eudicotyledons</taxon>
        <taxon>Gunneridae</taxon>
        <taxon>Pentapetalae</taxon>
        <taxon>rosids</taxon>
        <taxon>malvids</taxon>
        <taxon>Sapindales</taxon>
        <taxon>Sapindaceae</taxon>
        <taxon>Hippocastanoideae</taxon>
        <taxon>Acereae</taxon>
        <taxon>Acer</taxon>
    </lineage>
</organism>
<dbReference type="PANTHER" id="PTHR31973:SF195">
    <property type="entry name" value="MUDR FAMILY TRANSPOSASE"/>
    <property type="match status" value="1"/>
</dbReference>
<feature type="domain" description="MULE transposase" evidence="2">
    <location>
        <begin position="185"/>
        <end position="266"/>
    </location>
</feature>
<evidence type="ECO:0000256" key="1">
    <source>
        <dbReference type="SAM" id="MobiDB-lite"/>
    </source>
</evidence>
<protein>
    <recommendedName>
        <fullName evidence="2">MULE transposase domain-containing protein</fullName>
    </recommendedName>
</protein>
<evidence type="ECO:0000313" key="4">
    <source>
        <dbReference type="Proteomes" id="UP001168877"/>
    </source>
</evidence>
<evidence type="ECO:0000259" key="2">
    <source>
        <dbReference type="Pfam" id="PF10551"/>
    </source>
</evidence>
<dbReference type="InterPro" id="IPR018289">
    <property type="entry name" value="MULE_transposase_dom"/>
</dbReference>
<dbReference type="AlphaFoldDB" id="A0AA39RL44"/>
<dbReference type="PANTHER" id="PTHR31973">
    <property type="entry name" value="POLYPROTEIN, PUTATIVE-RELATED"/>
    <property type="match status" value="1"/>
</dbReference>
<proteinExistence type="predicted"/>